<reference evidence="1 2" key="1">
    <citation type="submission" date="2020-12" db="EMBL/GenBank/DDBJ databases">
        <title>Concerted genomic and epigenomic changes stabilize Arabidopsis allopolyploids.</title>
        <authorList>
            <person name="Chen Z."/>
        </authorList>
    </citation>
    <scope>NUCLEOTIDE SEQUENCE [LARGE SCALE GENOMIC DNA]</scope>
    <source>
        <strain evidence="1">As9502</strain>
        <tissue evidence="1">Leaf</tissue>
    </source>
</reference>
<dbReference type="Proteomes" id="UP000694251">
    <property type="component" value="Chromosome 10"/>
</dbReference>
<evidence type="ECO:0000313" key="1">
    <source>
        <dbReference type="EMBL" id="KAG7566774.1"/>
    </source>
</evidence>
<organism evidence="1 2">
    <name type="scientific">Arabidopsis suecica</name>
    <name type="common">Swedish thale-cress</name>
    <name type="synonym">Cardaminopsis suecica</name>
    <dbReference type="NCBI Taxonomy" id="45249"/>
    <lineage>
        <taxon>Eukaryota</taxon>
        <taxon>Viridiplantae</taxon>
        <taxon>Streptophyta</taxon>
        <taxon>Embryophyta</taxon>
        <taxon>Tracheophyta</taxon>
        <taxon>Spermatophyta</taxon>
        <taxon>Magnoliopsida</taxon>
        <taxon>eudicotyledons</taxon>
        <taxon>Gunneridae</taxon>
        <taxon>Pentapetalae</taxon>
        <taxon>rosids</taxon>
        <taxon>malvids</taxon>
        <taxon>Brassicales</taxon>
        <taxon>Brassicaceae</taxon>
        <taxon>Camelineae</taxon>
        <taxon>Arabidopsis</taxon>
    </lineage>
</organism>
<proteinExistence type="predicted"/>
<gene>
    <name evidence="1" type="ORF">ISN44_As10g032920</name>
</gene>
<dbReference type="AlphaFoldDB" id="A0A8T2A3N4"/>
<dbReference type="EMBL" id="JAEFBJ010000010">
    <property type="protein sequence ID" value="KAG7566774.1"/>
    <property type="molecule type" value="Genomic_DNA"/>
</dbReference>
<sequence>MGQMGLPKFRPRKVPGPLSAEMRPLRLRRVCGAYVVSPPMISWPFNSYSPGP</sequence>
<name>A0A8T2A3N4_ARASU</name>
<protein>
    <submittedName>
        <fullName evidence="1">Uncharacterized protein</fullName>
    </submittedName>
</protein>
<keyword evidence="2" id="KW-1185">Reference proteome</keyword>
<evidence type="ECO:0000313" key="2">
    <source>
        <dbReference type="Proteomes" id="UP000694251"/>
    </source>
</evidence>
<feature type="non-terminal residue" evidence="1">
    <location>
        <position position="1"/>
    </location>
</feature>
<comment type="caution">
    <text evidence="1">The sequence shown here is derived from an EMBL/GenBank/DDBJ whole genome shotgun (WGS) entry which is preliminary data.</text>
</comment>
<accession>A0A8T2A3N4</accession>